<protein>
    <submittedName>
        <fullName evidence="2">Uncharacterized protein</fullName>
    </submittedName>
</protein>
<feature type="transmembrane region" description="Helical" evidence="1">
    <location>
        <begin position="6"/>
        <end position="26"/>
    </location>
</feature>
<name>A0A0G0Q5X1_9BACT</name>
<keyword evidence="1" id="KW-0472">Membrane</keyword>
<accession>A0A0G0Q5X1</accession>
<dbReference type="Proteomes" id="UP000034855">
    <property type="component" value="Unassembled WGS sequence"/>
</dbReference>
<dbReference type="STRING" id="1619037.UT67_C0001G0048"/>
<keyword evidence="1" id="KW-1133">Transmembrane helix</keyword>
<gene>
    <name evidence="2" type="ORF">UT67_C0001G0048</name>
</gene>
<dbReference type="AlphaFoldDB" id="A0A0G0Q5X1"/>
<evidence type="ECO:0000313" key="2">
    <source>
        <dbReference type="EMBL" id="KKR35543.1"/>
    </source>
</evidence>
<sequence length="120" mass="13849">MKSKAFWTVIFLVLLGTSGLFALLYFSTVKELQGAKVVISSQRYNDLNINFLKMFIKQVIKSDKEVDFDTRLKLENSIRSLNDAELLAQWQKFVNSPGEVEAQKNVKNLLEMLVDKIYIK</sequence>
<evidence type="ECO:0000313" key="3">
    <source>
        <dbReference type="Proteomes" id="UP000034855"/>
    </source>
</evidence>
<proteinExistence type="predicted"/>
<organism evidence="2 3">
    <name type="scientific">Candidatus Magasanikbacteria bacterium GW2011_GWA2_40_10</name>
    <dbReference type="NCBI Taxonomy" id="1619037"/>
    <lineage>
        <taxon>Bacteria</taxon>
        <taxon>Candidatus Magasanikiibacteriota</taxon>
    </lineage>
</organism>
<evidence type="ECO:0000256" key="1">
    <source>
        <dbReference type="SAM" id="Phobius"/>
    </source>
</evidence>
<keyword evidence="1" id="KW-0812">Transmembrane</keyword>
<comment type="caution">
    <text evidence="2">The sequence shown here is derived from an EMBL/GenBank/DDBJ whole genome shotgun (WGS) entry which is preliminary data.</text>
</comment>
<reference evidence="2 3" key="1">
    <citation type="journal article" date="2015" name="Nature">
        <title>rRNA introns, odd ribosomes, and small enigmatic genomes across a large radiation of phyla.</title>
        <authorList>
            <person name="Brown C.T."/>
            <person name="Hug L.A."/>
            <person name="Thomas B.C."/>
            <person name="Sharon I."/>
            <person name="Castelle C.J."/>
            <person name="Singh A."/>
            <person name="Wilkins M.J."/>
            <person name="Williams K.H."/>
            <person name="Banfield J.F."/>
        </authorList>
    </citation>
    <scope>NUCLEOTIDE SEQUENCE [LARGE SCALE GENOMIC DNA]</scope>
</reference>
<dbReference type="EMBL" id="LBXR01000001">
    <property type="protein sequence ID" value="KKR35543.1"/>
    <property type="molecule type" value="Genomic_DNA"/>
</dbReference>